<proteinExistence type="predicted"/>
<dbReference type="Gene3D" id="3.40.190.10">
    <property type="entry name" value="Periplasmic binding protein-like II"/>
    <property type="match status" value="2"/>
</dbReference>
<organism evidence="2 3">
    <name type="scientific">Mucilaginibacter ximonensis</name>
    <dbReference type="NCBI Taxonomy" id="538021"/>
    <lineage>
        <taxon>Bacteria</taxon>
        <taxon>Pseudomonadati</taxon>
        <taxon>Bacteroidota</taxon>
        <taxon>Sphingobacteriia</taxon>
        <taxon>Sphingobacteriales</taxon>
        <taxon>Sphingobacteriaceae</taxon>
        <taxon>Mucilaginibacter</taxon>
    </lineage>
</organism>
<dbReference type="EMBL" id="JBHUPD010000001">
    <property type="protein sequence ID" value="MFD2871270.1"/>
    <property type="molecule type" value="Genomic_DNA"/>
</dbReference>
<keyword evidence="1" id="KW-0732">Signal</keyword>
<dbReference type="RefSeq" id="WP_377181790.1">
    <property type="nucleotide sequence ID" value="NZ_JBHUPD010000001.1"/>
</dbReference>
<reference evidence="3" key="1">
    <citation type="journal article" date="2019" name="Int. J. Syst. Evol. Microbiol.">
        <title>The Global Catalogue of Microorganisms (GCM) 10K type strain sequencing project: providing services to taxonomists for standard genome sequencing and annotation.</title>
        <authorList>
            <consortium name="The Broad Institute Genomics Platform"/>
            <consortium name="The Broad Institute Genome Sequencing Center for Infectious Disease"/>
            <person name="Wu L."/>
            <person name="Ma J."/>
        </authorList>
    </citation>
    <scope>NUCLEOTIDE SEQUENCE [LARGE SCALE GENOMIC DNA]</scope>
    <source>
        <strain evidence="3">KCTC 22437</strain>
    </source>
</reference>
<dbReference type="SUPFAM" id="SSF53850">
    <property type="entry name" value="Periplasmic binding protein-like II"/>
    <property type="match status" value="1"/>
</dbReference>
<protein>
    <submittedName>
        <fullName evidence="2">Molybdate ABC transporter substrate-binding protein</fullName>
    </submittedName>
</protein>
<evidence type="ECO:0000313" key="3">
    <source>
        <dbReference type="Proteomes" id="UP001597557"/>
    </source>
</evidence>
<keyword evidence="3" id="KW-1185">Reference proteome</keyword>
<gene>
    <name evidence="2" type="ORF">ACFS5N_02245</name>
</gene>
<dbReference type="InterPro" id="IPR050682">
    <property type="entry name" value="ModA/WtpA"/>
</dbReference>
<dbReference type="PANTHER" id="PTHR30632">
    <property type="entry name" value="MOLYBDATE-BINDING PERIPLASMIC PROTEIN"/>
    <property type="match status" value="1"/>
</dbReference>
<dbReference type="Pfam" id="PF13531">
    <property type="entry name" value="SBP_bac_11"/>
    <property type="match status" value="1"/>
</dbReference>
<dbReference type="Proteomes" id="UP001597557">
    <property type="component" value="Unassembled WGS sequence"/>
</dbReference>
<evidence type="ECO:0000313" key="2">
    <source>
        <dbReference type="EMBL" id="MFD2871270.1"/>
    </source>
</evidence>
<feature type="signal peptide" evidence="1">
    <location>
        <begin position="1"/>
        <end position="21"/>
    </location>
</feature>
<comment type="caution">
    <text evidence="2">The sequence shown here is derived from an EMBL/GenBank/DDBJ whole genome shotgun (WGS) entry which is preliminary data.</text>
</comment>
<feature type="chain" id="PRO_5045419676" evidence="1">
    <location>
        <begin position="22"/>
        <end position="307"/>
    </location>
</feature>
<sequence length="307" mass="33911">MFKFNIIAAICLGLLAVAVNAKSQDHRFDPPWNTPPVSKLYFTVYGIDNVPDLYGDINDPQLVIFFAGNQFMVVDDLLAAFKAKYPQYERVFAETLPPGILARQIEAGSIVVGNMRINLKPDVYTAGKSGIEKTPDLFSRIVPYATNKLSIMVRKGNPKHIQGLTDLAKKDIRVSMPNLQTEGIGTQIMEAYARAGGEKLQKAVMEEKVKANSTYLTKIHHRETPMRILYGDSDAGPVWSTEVLYQQMIGNPIEGVELPAKDNVTATYVAASLKIAPHPQAAKDFLDFLGSAEAKAIYKKYGFLPSN</sequence>
<evidence type="ECO:0000256" key="1">
    <source>
        <dbReference type="SAM" id="SignalP"/>
    </source>
</evidence>
<accession>A0ABW5Y7K1</accession>
<name>A0ABW5Y7K1_9SPHI</name>
<dbReference type="PANTHER" id="PTHR30632:SF0">
    <property type="entry name" value="SULFATE-BINDING PROTEIN"/>
    <property type="match status" value="1"/>
</dbReference>